<proteinExistence type="predicted"/>
<keyword evidence="2" id="KW-1185">Reference proteome</keyword>
<dbReference type="Proteomes" id="UP000613011">
    <property type="component" value="Unassembled WGS sequence"/>
</dbReference>
<evidence type="ECO:0000313" key="1">
    <source>
        <dbReference type="EMBL" id="MBL0420234.1"/>
    </source>
</evidence>
<sequence>MSRHPHVVMLPAPAGAEIVGLLPVPGRTEEPVRRLPNERLEQMLVRARQAMRGAGVVLVRPLLRGG</sequence>
<protein>
    <submittedName>
        <fullName evidence="1">Uncharacterized protein</fullName>
    </submittedName>
</protein>
<reference evidence="1" key="1">
    <citation type="submission" date="2021-01" db="EMBL/GenBank/DDBJ databases">
        <title>Ramlibacter sp. strain AW1 16S ribosomal RNA gene Genome sequencing and assembly.</title>
        <authorList>
            <person name="Kang M."/>
        </authorList>
    </citation>
    <scope>NUCLEOTIDE SEQUENCE</scope>
    <source>
        <strain evidence="1">AW1</strain>
    </source>
</reference>
<evidence type="ECO:0000313" key="2">
    <source>
        <dbReference type="Proteomes" id="UP000613011"/>
    </source>
</evidence>
<comment type="caution">
    <text evidence="1">The sequence shown here is derived from an EMBL/GenBank/DDBJ whole genome shotgun (WGS) entry which is preliminary data.</text>
</comment>
<accession>A0A936ZET7</accession>
<dbReference type="RefSeq" id="WP_201683219.1">
    <property type="nucleotide sequence ID" value="NZ_JAEQNA010000001.1"/>
</dbReference>
<organism evidence="1 2">
    <name type="scientific">Ramlibacter aurantiacus</name>
    <dbReference type="NCBI Taxonomy" id="2801330"/>
    <lineage>
        <taxon>Bacteria</taxon>
        <taxon>Pseudomonadati</taxon>
        <taxon>Pseudomonadota</taxon>
        <taxon>Betaproteobacteria</taxon>
        <taxon>Burkholderiales</taxon>
        <taxon>Comamonadaceae</taxon>
        <taxon>Ramlibacter</taxon>
    </lineage>
</organism>
<name>A0A936ZET7_9BURK</name>
<dbReference type="EMBL" id="JAEQNA010000001">
    <property type="protein sequence ID" value="MBL0420234.1"/>
    <property type="molecule type" value="Genomic_DNA"/>
</dbReference>
<gene>
    <name evidence="1" type="ORF">JI739_07750</name>
</gene>
<dbReference type="AlphaFoldDB" id="A0A936ZET7"/>